<reference evidence="1" key="2">
    <citation type="submission" date="2025-09" db="UniProtKB">
        <authorList>
            <consortium name="EnsemblPlants"/>
        </authorList>
    </citation>
    <scope>IDENTIFICATION</scope>
</reference>
<evidence type="ECO:0000313" key="1">
    <source>
        <dbReference type="EnsemblPlants" id="AVESA.00010b.r2.5AG0836360.1.CDS"/>
    </source>
</evidence>
<proteinExistence type="predicted"/>
<protein>
    <submittedName>
        <fullName evidence="1">Uncharacterized protein</fullName>
    </submittedName>
</protein>
<sequence length="453" mass="49823">MQQLIPCIAVGGHPWSSARPPGGSSIPFEFIRSSRLLSIAPQRVHQAEPYGGGRDSANSSDMTRKKMHVITSNIEEGFTNSDVDDGDNGEGVNGGIKDRKKRKLKDIWNLPRGKRIVVKCNDLDQPIGKEAKHLGNFLGTIARNGSLCSLSYKDWRLLIGETDIETNERVNLKAILDQVKMRFLYPARLEPYILKTIRDRWRQHKSDLKAQHFHEKKKKKYPHRVVLFIHTHKPITKNNKNINAHVEELKGILKNQPELADNNQGKTAWKGDAPNRVLGDEKSGHTSSDPAPTLGDDAPSSDPAPTHGDDALVDGHYMKSKIKQSGSHGLDSQPSNKRDATDKNKESFVPNGNAQQGEKNAVAHNNKEIFSQHNYKQRLTRVSTSNKHDVLNKKNSKGANASMLSNKQQSGSLGCLGAGSWMGGGSLAVGTNVFLKSLSSGNKDVAIAIIING</sequence>
<reference evidence="1" key="1">
    <citation type="submission" date="2021-05" db="EMBL/GenBank/DDBJ databases">
        <authorList>
            <person name="Scholz U."/>
            <person name="Mascher M."/>
            <person name="Fiebig A."/>
        </authorList>
    </citation>
    <scope>NUCLEOTIDE SEQUENCE [LARGE SCALE GENOMIC DNA]</scope>
</reference>
<dbReference type="Proteomes" id="UP001732700">
    <property type="component" value="Chromosome 5A"/>
</dbReference>
<dbReference type="EnsemblPlants" id="AVESA.00010b.r2.5AG0836360.1">
    <property type="protein sequence ID" value="AVESA.00010b.r2.5AG0836360.1.CDS"/>
    <property type="gene ID" value="AVESA.00010b.r2.5AG0836360"/>
</dbReference>
<accession>A0ACD5XJR9</accession>
<organism evidence="1 2">
    <name type="scientific">Avena sativa</name>
    <name type="common">Oat</name>
    <dbReference type="NCBI Taxonomy" id="4498"/>
    <lineage>
        <taxon>Eukaryota</taxon>
        <taxon>Viridiplantae</taxon>
        <taxon>Streptophyta</taxon>
        <taxon>Embryophyta</taxon>
        <taxon>Tracheophyta</taxon>
        <taxon>Spermatophyta</taxon>
        <taxon>Magnoliopsida</taxon>
        <taxon>Liliopsida</taxon>
        <taxon>Poales</taxon>
        <taxon>Poaceae</taxon>
        <taxon>BOP clade</taxon>
        <taxon>Pooideae</taxon>
        <taxon>Poodae</taxon>
        <taxon>Poeae</taxon>
        <taxon>Poeae Chloroplast Group 1 (Aveneae type)</taxon>
        <taxon>Aveninae</taxon>
        <taxon>Avena</taxon>
    </lineage>
</organism>
<keyword evidence="2" id="KW-1185">Reference proteome</keyword>
<evidence type="ECO:0000313" key="2">
    <source>
        <dbReference type="Proteomes" id="UP001732700"/>
    </source>
</evidence>
<name>A0ACD5XJR9_AVESA</name>